<evidence type="ECO:0000259" key="3">
    <source>
        <dbReference type="PROSITE" id="PS51840"/>
    </source>
</evidence>
<feature type="coiled-coil region" evidence="1">
    <location>
        <begin position="950"/>
        <end position="1057"/>
    </location>
</feature>
<keyword evidence="5" id="KW-1185">Reference proteome</keyword>
<organism evidence="4 5">
    <name type="scientific">Quillaja saponaria</name>
    <name type="common">Soap bark tree</name>
    <dbReference type="NCBI Taxonomy" id="32244"/>
    <lineage>
        <taxon>Eukaryota</taxon>
        <taxon>Viridiplantae</taxon>
        <taxon>Streptophyta</taxon>
        <taxon>Embryophyta</taxon>
        <taxon>Tracheophyta</taxon>
        <taxon>Spermatophyta</taxon>
        <taxon>Magnoliopsida</taxon>
        <taxon>eudicotyledons</taxon>
        <taxon>Gunneridae</taxon>
        <taxon>Pentapetalae</taxon>
        <taxon>rosids</taxon>
        <taxon>fabids</taxon>
        <taxon>Fabales</taxon>
        <taxon>Quillajaceae</taxon>
        <taxon>Quillaja</taxon>
    </lineage>
</organism>
<dbReference type="PANTHER" id="PTHR34452">
    <property type="entry name" value="MYOSIN HEAVY CHAIN-RELATED PROTEIN"/>
    <property type="match status" value="1"/>
</dbReference>
<feature type="region of interest" description="Disordered" evidence="2">
    <location>
        <begin position="261"/>
        <end position="280"/>
    </location>
</feature>
<accession>A0AAD7LWQ2</accession>
<sequence>MSRITKWKLEKTKVKVVFRLQFHATHIPQTGWDKLFISFIPADSGKATSKTTKANARNGTCKWADPIYETTRLLQDIKTKQYDEKFYKFVVAMGSSRSSILGEANINLADFAYASKPSDIALPLHGCEAGTTLHVSVQLLTSKTGFREFEQQRELRERGLQLTYDQSIPDEFVDRKFSNTEQDVNNHLYKVNPRVKFKGESKELPSLSSLDEEMGINDECGDSAAGFDGSSNTSGSIYAEKHDTSSMHEVDSLKSAISGDFGGISFNQNPQPEKRDDSDNRFLAQGTTDWVHRWGSDYTTSNDLAAYEENSRLRGSLELAESSILELKLEMSSLQSHADEIGGETQKFSQQLAAEISLGEELAKEVAVLKSQCLKFKDDLAQLKNSKDVMKGTTGFLTSDLQQLIEVLQDLKQGTTGAISGTNLVDEKESKDMVLHKCEQFVTGTMSDSEICQPESMLHPLSSFSIHGVVSHESESIDSTAALKGQNFELLRQLNESKTEQENLAKKMDQMECYYEALVLELEQNQRQMMGELQDLRNEHSTCRAINAEAALKRARLNYSIAVDQLQKDLELLSCQVLSVYETNENLIKQVFSNSSLPSPETEKNQKLVSEESHTASLLQCQNQTAGVKKPHFGGNILLKDLKRSVHLQEGLYRKVEEEVCEMHLVNIYLDVFSKALQETLIEASADSRLMKGKVDQLSQQVDISTKSKELLMLRLQNAMDDIVSLNEYKATYIAKSNDIALRNQILEENFENLAHENRLLTQKVNELEALTAEYRSQETFLKEELQAVRTEVDELAFAKDNLLSIVNLLSDKLQNLLALYDTKYSDLSLTTKSSCQDLQSKDLAGLVLQLEDLQRNACERILLLMEEKKILIHDRQMAQVSLNTAESDILIVKQKLEHDLREMINNIGTSSALVQKLKVEFEAVVDSLRASSGAEELYMQQHKELLSGLDSFEAKLQQLISRSEELTDEILALETLSRELETCKLTIAAVTEEKETLMMSIQENTRESSRSDLDLNCLRENLLSLNEQLESERSLREKLERDVTDLSSQLNEKHSLLQDFHQQKTEVVHSQATGVRPRIRKNKMVADVSLTFTRSQYGDYIQELVEQLRSKDMQLETCKLTIIAITEGKEFLMMSLQEKTEESGRIQSELNSLKENLHYLQDELQVERSLREKLKNEVTDLTIQINEKHSLLQDFDQQQTELVRLKQLVSDLESEKSRVSHLLLHSEKHLEAVLRESSSITCLETQLSEMHETSMAADVSLTFTSTQYGACIDELVKHLRSTEMQLDVLHKKNLDVQTELHSCLAREAHCIEDNSKLLKNLDSLKSDLEASTATNKALIDQYSATRAEFNEYMNRTENMETTFCMQERKHALEVERLENLLASSYGEIEDLVLSKEGSEVKFLVLKEKLVELHAAMISLKQHDDKLIMLQNQCNELTKRLSEQVLKTEEFKNLSIHLKELKDKADADAESLNACEKRGPEGPPVAMQESLRIVFIREQYETKLKELRDHLSVSKKHSEEMLWKLQDAIDEIENRKKSEASQIKKNEELGKKVLELETELRFTLSEKRELINAYDRMKAEKECSLITLECCKEEQQELEAALQKCNQEKSKIGVELNLTKELMESSRSHLSEHNDAFQKMGCMTDEPLVMKLQERVPISGTPSVGSEIKDMIPANCPFVAPFSDSMNHREAKPACSVLSEGHDDSHVHLYKQPEKDVVLSRGVNGIKTHEDLQCNDQRRMALTKSLKYSMDHLNKELERMKNENLLRPVDDPDYELSFPGLQRELMLLHEANEDLGNKFPLFNEISVSGNALERVLALEIELAEALQAKKKASIHFQSSFLKQHSDEEAIFQSFRDINELIKDMLEIKARHVAVETELKDMHDRYSQLSLQFAEVEGERQKLMMTLRNIRASKVLHPSASIRDHSP</sequence>
<reference evidence="4" key="1">
    <citation type="journal article" date="2023" name="Science">
        <title>Elucidation of the pathway for biosynthesis of saponin adjuvants from the soapbark tree.</title>
        <authorList>
            <person name="Reed J."/>
            <person name="Orme A."/>
            <person name="El-Demerdash A."/>
            <person name="Owen C."/>
            <person name="Martin L.B.B."/>
            <person name="Misra R.C."/>
            <person name="Kikuchi S."/>
            <person name="Rejzek M."/>
            <person name="Martin A.C."/>
            <person name="Harkess A."/>
            <person name="Leebens-Mack J."/>
            <person name="Louveau T."/>
            <person name="Stephenson M.J."/>
            <person name="Osbourn A."/>
        </authorList>
    </citation>
    <scope>NUCLEOTIDE SEQUENCE</scope>
    <source>
        <strain evidence="4">S10</strain>
    </source>
</reference>
<keyword evidence="1" id="KW-0175">Coiled coil</keyword>
<dbReference type="KEGG" id="qsa:O6P43_015264"/>
<evidence type="ECO:0000256" key="1">
    <source>
        <dbReference type="SAM" id="Coils"/>
    </source>
</evidence>
<proteinExistence type="predicted"/>
<dbReference type="EMBL" id="JARAOO010000006">
    <property type="protein sequence ID" value="KAJ7965662.1"/>
    <property type="molecule type" value="Genomic_DNA"/>
</dbReference>
<dbReference type="InterPro" id="IPR019448">
    <property type="entry name" value="NT-C2"/>
</dbReference>
<dbReference type="PANTHER" id="PTHR34452:SF1">
    <property type="entry name" value="SPORULATION-SPECIFIC PROTEIN"/>
    <property type="match status" value="1"/>
</dbReference>
<name>A0AAD7LWQ2_QUISA</name>
<protein>
    <submittedName>
        <fullName evidence="4">Early endosome antigen 1 isoform X1</fullName>
    </submittedName>
</protein>
<evidence type="ECO:0000313" key="5">
    <source>
        <dbReference type="Proteomes" id="UP001163823"/>
    </source>
</evidence>
<comment type="caution">
    <text evidence="4">The sequence shown here is derived from an EMBL/GenBank/DDBJ whole genome shotgun (WGS) entry which is preliminary data.</text>
</comment>
<evidence type="ECO:0000256" key="2">
    <source>
        <dbReference type="SAM" id="MobiDB-lite"/>
    </source>
</evidence>
<dbReference type="Proteomes" id="UP001163823">
    <property type="component" value="Chromosome 6"/>
</dbReference>
<dbReference type="Pfam" id="PF10358">
    <property type="entry name" value="NT-C2"/>
    <property type="match status" value="1"/>
</dbReference>
<gene>
    <name evidence="4" type="ORF">O6P43_015264</name>
</gene>
<feature type="coiled-coil region" evidence="1">
    <location>
        <begin position="744"/>
        <end position="778"/>
    </location>
</feature>
<feature type="coiled-coil region" evidence="1">
    <location>
        <begin position="1137"/>
        <end position="1216"/>
    </location>
</feature>
<feature type="domain" description="C2 NT-type" evidence="3">
    <location>
        <begin position="6"/>
        <end position="141"/>
    </location>
</feature>
<feature type="coiled-coil region" evidence="1">
    <location>
        <begin position="1420"/>
        <end position="1549"/>
    </location>
</feature>
<evidence type="ECO:0000313" key="4">
    <source>
        <dbReference type="EMBL" id="KAJ7965662.1"/>
    </source>
</evidence>
<dbReference type="PROSITE" id="PS51840">
    <property type="entry name" value="C2_NT"/>
    <property type="match status" value="1"/>
</dbReference>
<feature type="coiled-coil region" evidence="1">
    <location>
        <begin position="491"/>
        <end position="539"/>
    </location>
</feature>